<proteinExistence type="inferred from homology"/>
<evidence type="ECO:0000259" key="6">
    <source>
        <dbReference type="Pfam" id="PF18201"/>
    </source>
</evidence>
<evidence type="ECO:0000259" key="5">
    <source>
        <dbReference type="Pfam" id="PF08190"/>
    </source>
</evidence>
<dbReference type="Pfam" id="PF18201">
    <property type="entry name" value="PIH1_CS"/>
    <property type="match status" value="1"/>
</dbReference>
<evidence type="ECO:0000256" key="2">
    <source>
        <dbReference type="ARBA" id="ARBA00024190"/>
    </source>
</evidence>
<dbReference type="InterPro" id="IPR012981">
    <property type="entry name" value="PIH1_N"/>
</dbReference>
<dbReference type="InterPro" id="IPR034727">
    <property type="entry name" value="Kintoun"/>
</dbReference>
<feature type="compositionally biased region" description="Low complexity" evidence="4">
    <location>
        <begin position="611"/>
        <end position="622"/>
    </location>
</feature>
<dbReference type="HAMAP" id="MF_03069">
    <property type="entry name" value="Kintoun"/>
    <property type="match status" value="1"/>
</dbReference>
<dbReference type="InterPro" id="IPR050734">
    <property type="entry name" value="PIH1/Kintoun_subfamily"/>
</dbReference>
<reference evidence="7" key="1">
    <citation type="submission" date="2021-12" db="EMBL/GenBank/DDBJ databases">
        <authorList>
            <person name="King R."/>
        </authorList>
    </citation>
    <scope>NUCLEOTIDE SEQUENCE</scope>
</reference>
<dbReference type="GO" id="GO:0060285">
    <property type="term" value="P:cilium-dependent cell motility"/>
    <property type="evidence" value="ECO:0007669"/>
    <property type="project" value="UniProtKB-UniRule"/>
</dbReference>
<dbReference type="EMBL" id="OU963862">
    <property type="protein sequence ID" value="CAH0381941.1"/>
    <property type="molecule type" value="Genomic_DNA"/>
</dbReference>
<dbReference type="InterPro" id="IPR041442">
    <property type="entry name" value="PIH1D1/2/3_CS-like"/>
</dbReference>
<accession>A0A9P0EZH4</accession>
<dbReference type="GO" id="GO:0120293">
    <property type="term" value="C:dynein axonemal particle"/>
    <property type="evidence" value="ECO:0007669"/>
    <property type="project" value="UniProtKB-SubCell"/>
</dbReference>
<evidence type="ECO:0000313" key="8">
    <source>
        <dbReference type="Proteomes" id="UP001152759"/>
    </source>
</evidence>
<dbReference type="PANTHER" id="PTHR22997">
    <property type="entry name" value="PIH1 DOMAIN-CONTAINING PROTEIN 1"/>
    <property type="match status" value="1"/>
</dbReference>
<evidence type="ECO:0000313" key="7">
    <source>
        <dbReference type="EMBL" id="CAH0381941.1"/>
    </source>
</evidence>
<organism evidence="7 8">
    <name type="scientific">Bemisia tabaci</name>
    <name type="common">Sweetpotato whitefly</name>
    <name type="synonym">Aleurodes tabaci</name>
    <dbReference type="NCBI Taxonomy" id="7038"/>
    <lineage>
        <taxon>Eukaryota</taxon>
        <taxon>Metazoa</taxon>
        <taxon>Ecdysozoa</taxon>
        <taxon>Arthropoda</taxon>
        <taxon>Hexapoda</taxon>
        <taxon>Insecta</taxon>
        <taxon>Pterygota</taxon>
        <taxon>Neoptera</taxon>
        <taxon>Paraneoptera</taxon>
        <taxon>Hemiptera</taxon>
        <taxon>Sternorrhyncha</taxon>
        <taxon>Aleyrodoidea</taxon>
        <taxon>Aleyrodidae</taxon>
        <taxon>Aleyrodinae</taxon>
        <taxon>Bemisia</taxon>
    </lineage>
</organism>
<gene>
    <name evidence="7" type="ORF">BEMITA_LOCUS1542</name>
</gene>
<dbReference type="GO" id="GO:0070286">
    <property type="term" value="P:axonemal dynein complex assembly"/>
    <property type="evidence" value="ECO:0007669"/>
    <property type="project" value="UniProtKB-UniRule"/>
</dbReference>
<dbReference type="AlphaFoldDB" id="A0A9P0EZH4"/>
<evidence type="ECO:0000256" key="1">
    <source>
        <dbReference type="ARBA" id="ARBA00022490"/>
    </source>
</evidence>
<sequence>MSVPQHDTLEDFDITTDELGKIKEALKNQEFRDLFKNYVEEINDPENRKLYEKEIVQLERERGYAVEFIHPKIGYVIKTSSNGTTKTYINVCSNPNIEPPSSAKSNQNGSSGLNWSIPYLLTPLKKIFGRNKNILHVYDAVFHPDTLHLASKNEKFRDAVNHTALEGVESSFKIELDKKNLKFLNVKYKGAQQPTVVRKKLNNVDDPPKYDADDIINKLKFGEHKVFQPAPNETTKLDESVSKENSPHYHLPDSDYAVPKYRLKYRSSIDYQDFTDDSLSKINAATPKELVVIVSLPLLKSTSDANLDITGEKLSLVCETPAKYKLEINLPYSVYESKGKAVFDKSLRTLTVTLPVAKIEENLVKAFEYLREDSGVESDRTSGTSSIEDDSAFSSDGKTNILDDEQGCSAEECANPDCDILESPKNCDKNIHYSFPKFTTNYTDSTLAFTLHIKNIDASSLSKKLLKNNTAILLHLYSIGSGHFPSYYSFYVDLTKPFEPSAVNVEIWDNSVIVHISLHSEPLKSISYYYVGLNENDCNLSKLELPHPAVVAENFCKVKDQCKHNENYGITVSKNDAKEVNIDLYPITDSKVSKNTAEKVSINSNSDDELVNGNNVETETNVKLQQEESSKPNQKSSRRKKRRCNSVGSEFAAETSDLPSSIDNYNFAKIGSTKQRRGILKYSRSLSESEPADFSLYSSEYSCSLHDCSEFCRHDNSNHKSHDKRVRFSDVVSSKTFRSNVSILSQNKRKQKKQKYKKRAQERRASESETEGDVDLASDDSHHRIPANQNHEVEENASISETSGDTSDGSDCYDHQSSKPPQRNSKARSRKNWQKTKGANTKLRVLNDLIFQLDDV</sequence>
<feature type="domain" description="PIH1D1/2/3 CS-like" evidence="6">
    <location>
        <begin position="257"/>
        <end position="356"/>
    </location>
</feature>
<name>A0A9P0EZH4_BEMTA</name>
<keyword evidence="8" id="KW-1185">Reference proteome</keyword>
<keyword evidence="1 3" id="KW-0963">Cytoplasm</keyword>
<evidence type="ECO:0000256" key="3">
    <source>
        <dbReference type="HAMAP-Rule" id="MF_03069"/>
    </source>
</evidence>
<comment type="subcellular location">
    <subcellularLocation>
        <location evidence="3">Cytoplasm</location>
    </subcellularLocation>
    <subcellularLocation>
        <location evidence="2">Dynein axonemal particle</location>
    </subcellularLocation>
</comment>
<feature type="region of interest" description="Disordered" evidence="4">
    <location>
        <begin position="742"/>
        <end position="840"/>
    </location>
</feature>
<feature type="region of interest" description="Disordered" evidence="4">
    <location>
        <begin position="604"/>
        <end position="646"/>
    </location>
</feature>
<dbReference type="PANTHER" id="PTHR22997:SF3">
    <property type="entry name" value="PROTEIN KINTOUN"/>
    <property type="match status" value="1"/>
</dbReference>
<comment type="similarity">
    <text evidence="3">Belongs to the PIH1 family. Kintoun subfamily.</text>
</comment>
<comment type="function">
    <text evidence="3">Required for cytoplasmic pre-assembly of axonemal dyneins, thereby playing a central role in motility in cilia and flagella. Involved in pre-assembly of dynein arm complexes in the cytoplasm before intraflagellar transport loads them for the ciliary compartment.</text>
</comment>
<dbReference type="Pfam" id="PF08190">
    <property type="entry name" value="PIH1"/>
    <property type="match status" value="1"/>
</dbReference>
<dbReference type="KEGG" id="btab:109035756"/>
<protein>
    <recommendedName>
        <fullName evidence="3">Protein kintoun</fullName>
    </recommendedName>
    <alternativeName>
        <fullName evidence="3">Dynein assembly factor 2, axonemal homolog</fullName>
    </alternativeName>
</protein>
<feature type="compositionally biased region" description="Acidic residues" evidence="4">
    <location>
        <begin position="768"/>
        <end position="778"/>
    </location>
</feature>
<dbReference type="Proteomes" id="UP001152759">
    <property type="component" value="Chromosome 1"/>
</dbReference>
<feature type="domain" description="PIH1 N-terminal" evidence="5">
    <location>
        <begin position="42"/>
        <end position="203"/>
    </location>
</feature>
<feature type="compositionally biased region" description="Basic residues" evidence="4">
    <location>
        <begin position="825"/>
        <end position="834"/>
    </location>
</feature>
<feature type="compositionally biased region" description="Basic residues" evidence="4">
    <location>
        <begin position="747"/>
        <end position="761"/>
    </location>
</feature>
<evidence type="ECO:0000256" key="4">
    <source>
        <dbReference type="SAM" id="MobiDB-lite"/>
    </source>
</evidence>